<sequence length="531" mass="56126">MPDRVDTRPAVAVEGLCVQTAAGRPIVTDVSFSVAAGNILAVIGESGSGKTTTALALLGYANPGTVVVAGTVIVADRVISGRPERETRRLRSTLVSYVPQDPTQALNPARRVGKQLAEILRAHGHRADAGAVIGRALAQARLPTDKRFLRRYPHQLSGGQRQRVVIAQALLLNPAVIVLDEPTTGLDALTQQEVVAHLDRLRAETNTALVYVTHDVAAAAGIADQVVVMHAGRVVEQGDAATVLRRPAAAYTRGLLAAVPDARRVPDRPAGDGAALVRVRGLTAGHRDGRRGVVAADNIDLDLPAHSCLALVGESGSGKTTIGRCLAGLHRPDAGALTLGGEPLAAEARRRTAAHRRDIQLVCQSPGESMNPRRTIGAELARVLRHHRVAARAAIPGRIGELLDSVRLPRAMADRYPAQMSGGELQRAAIARALAAEPRVLVCDEITSALDVSVQGGVLELLGDLRRERGLALLLITHDLGVVAAVADTVALLRHGRIAVHGPTRQVLHEDPHPLVRRLLAATPHLTDERS</sequence>
<evidence type="ECO:0000313" key="6">
    <source>
        <dbReference type="EMBL" id="GAA2511107.1"/>
    </source>
</evidence>
<name>A0ABP6A5V7_9ACTN</name>
<dbReference type="Pfam" id="PF08352">
    <property type="entry name" value="oligo_HPY"/>
    <property type="match status" value="1"/>
</dbReference>
<evidence type="ECO:0000256" key="4">
    <source>
        <dbReference type="ARBA" id="ARBA00022840"/>
    </source>
</evidence>
<dbReference type="Pfam" id="PF00005">
    <property type="entry name" value="ABC_tran"/>
    <property type="match status" value="2"/>
</dbReference>
<keyword evidence="2" id="KW-0813">Transport</keyword>
<evidence type="ECO:0000256" key="3">
    <source>
        <dbReference type="ARBA" id="ARBA00022741"/>
    </source>
</evidence>
<dbReference type="Gene3D" id="3.40.50.300">
    <property type="entry name" value="P-loop containing nucleotide triphosphate hydrolases"/>
    <property type="match status" value="2"/>
</dbReference>
<evidence type="ECO:0000256" key="2">
    <source>
        <dbReference type="ARBA" id="ARBA00022448"/>
    </source>
</evidence>
<dbReference type="Proteomes" id="UP001499978">
    <property type="component" value="Unassembled WGS sequence"/>
</dbReference>
<evidence type="ECO:0000259" key="5">
    <source>
        <dbReference type="PROSITE" id="PS50893"/>
    </source>
</evidence>
<dbReference type="SMART" id="SM00382">
    <property type="entry name" value="AAA"/>
    <property type="match status" value="2"/>
</dbReference>
<dbReference type="InterPro" id="IPR003439">
    <property type="entry name" value="ABC_transporter-like_ATP-bd"/>
</dbReference>
<dbReference type="PANTHER" id="PTHR43776:SF7">
    <property type="entry name" value="D,D-DIPEPTIDE TRANSPORT ATP-BINDING PROTEIN DDPF-RELATED"/>
    <property type="match status" value="1"/>
</dbReference>
<dbReference type="InterPro" id="IPR013563">
    <property type="entry name" value="Oligopep_ABC_C"/>
</dbReference>
<protein>
    <submittedName>
        <fullName evidence="6">ABC transporter ATP-binding protein</fullName>
    </submittedName>
</protein>
<dbReference type="CDD" id="cd03257">
    <property type="entry name" value="ABC_NikE_OppD_transporters"/>
    <property type="match status" value="2"/>
</dbReference>
<proteinExistence type="inferred from homology"/>
<organism evidence="6 7">
    <name type="scientific">Pilimelia columellifera subsp. columellifera</name>
    <dbReference type="NCBI Taxonomy" id="706583"/>
    <lineage>
        <taxon>Bacteria</taxon>
        <taxon>Bacillati</taxon>
        <taxon>Actinomycetota</taxon>
        <taxon>Actinomycetes</taxon>
        <taxon>Micromonosporales</taxon>
        <taxon>Micromonosporaceae</taxon>
        <taxon>Pilimelia</taxon>
    </lineage>
</organism>
<dbReference type="GO" id="GO:0005524">
    <property type="term" value="F:ATP binding"/>
    <property type="evidence" value="ECO:0007669"/>
    <property type="project" value="UniProtKB-KW"/>
</dbReference>
<dbReference type="PROSITE" id="PS00211">
    <property type="entry name" value="ABC_TRANSPORTER_1"/>
    <property type="match status" value="2"/>
</dbReference>
<keyword evidence="4 6" id="KW-0067">ATP-binding</keyword>
<dbReference type="EMBL" id="BAAARY010000001">
    <property type="protein sequence ID" value="GAA2511107.1"/>
    <property type="molecule type" value="Genomic_DNA"/>
</dbReference>
<reference evidence="7" key="1">
    <citation type="journal article" date="2019" name="Int. J. Syst. Evol. Microbiol.">
        <title>The Global Catalogue of Microorganisms (GCM) 10K type strain sequencing project: providing services to taxonomists for standard genome sequencing and annotation.</title>
        <authorList>
            <consortium name="The Broad Institute Genomics Platform"/>
            <consortium name="The Broad Institute Genome Sequencing Center for Infectious Disease"/>
            <person name="Wu L."/>
            <person name="Ma J."/>
        </authorList>
    </citation>
    <scope>NUCLEOTIDE SEQUENCE [LARGE SCALE GENOMIC DNA]</scope>
    <source>
        <strain evidence="7">JCM 3367</strain>
    </source>
</reference>
<keyword evidence="7" id="KW-1185">Reference proteome</keyword>
<evidence type="ECO:0000313" key="7">
    <source>
        <dbReference type="Proteomes" id="UP001499978"/>
    </source>
</evidence>
<dbReference type="InterPro" id="IPR017871">
    <property type="entry name" value="ABC_transporter-like_CS"/>
</dbReference>
<comment type="similarity">
    <text evidence="1">Belongs to the ABC transporter superfamily.</text>
</comment>
<comment type="caution">
    <text evidence="6">The sequence shown here is derived from an EMBL/GenBank/DDBJ whole genome shotgun (WGS) entry which is preliminary data.</text>
</comment>
<dbReference type="InterPro" id="IPR003593">
    <property type="entry name" value="AAA+_ATPase"/>
</dbReference>
<dbReference type="InterPro" id="IPR050319">
    <property type="entry name" value="ABC_transp_ATP-bind"/>
</dbReference>
<keyword evidence="3" id="KW-0547">Nucleotide-binding</keyword>
<accession>A0ABP6A5V7</accession>
<dbReference type="PANTHER" id="PTHR43776">
    <property type="entry name" value="TRANSPORT ATP-BINDING PROTEIN"/>
    <property type="match status" value="1"/>
</dbReference>
<feature type="domain" description="ABC transporter" evidence="5">
    <location>
        <begin position="11"/>
        <end position="256"/>
    </location>
</feature>
<evidence type="ECO:0000256" key="1">
    <source>
        <dbReference type="ARBA" id="ARBA00005417"/>
    </source>
</evidence>
<dbReference type="InterPro" id="IPR027417">
    <property type="entry name" value="P-loop_NTPase"/>
</dbReference>
<gene>
    <name evidence="6" type="ORF">GCM10010201_02470</name>
</gene>
<dbReference type="PROSITE" id="PS50893">
    <property type="entry name" value="ABC_TRANSPORTER_2"/>
    <property type="match status" value="2"/>
</dbReference>
<feature type="domain" description="ABC transporter" evidence="5">
    <location>
        <begin position="277"/>
        <end position="520"/>
    </location>
</feature>
<dbReference type="SUPFAM" id="SSF52540">
    <property type="entry name" value="P-loop containing nucleoside triphosphate hydrolases"/>
    <property type="match status" value="2"/>
</dbReference>